<protein>
    <recommendedName>
        <fullName evidence="2">Alpha/beta hydrolase fold-3 domain-containing protein</fullName>
    </recommendedName>
</protein>
<evidence type="ECO:0000313" key="4">
    <source>
        <dbReference type="Proteomes" id="UP000664203"/>
    </source>
</evidence>
<dbReference type="PANTHER" id="PTHR48081">
    <property type="entry name" value="AB HYDROLASE SUPERFAMILY PROTEIN C4A8.06C"/>
    <property type="match status" value="1"/>
</dbReference>
<reference evidence="3" key="1">
    <citation type="submission" date="2021-03" db="EMBL/GenBank/DDBJ databases">
        <authorList>
            <person name="Tagirdzhanova G."/>
        </authorList>
    </citation>
    <scope>NUCLEOTIDE SEQUENCE</scope>
</reference>
<accession>A0A8H3ER14</accession>
<dbReference type="Gene3D" id="3.40.50.1820">
    <property type="entry name" value="alpha/beta hydrolase"/>
    <property type="match status" value="1"/>
</dbReference>
<dbReference type="Proteomes" id="UP000664203">
    <property type="component" value="Unassembled WGS sequence"/>
</dbReference>
<name>A0A8H3ER14_9LECA</name>
<dbReference type="OrthoDB" id="408631at2759"/>
<proteinExistence type="predicted"/>
<dbReference type="EMBL" id="CAJPDR010000047">
    <property type="protein sequence ID" value="CAF9911176.1"/>
    <property type="molecule type" value="Genomic_DNA"/>
</dbReference>
<dbReference type="AlphaFoldDB" id="A0A8H3ER14"/>
<comment type="caution">
    <text evidence="3">The sequence shown here is derived from an EMBL/GenBank/DDBJ whole genome shotgun (WGS) entry which is preliminary data.</text>
</comment>
<dbReference type="Pfam" id="PF07859">
    <property type="entry name" value="Abhydrolase_3"/>
    <property type="match status" value="1"/>
</dbReference>
<dbReference type="InterPro" id="IPR050300">
    <property type="entry name" value="GDXG_lipolytic_enzyme"/>
</dbReference>
<dbReference type="GO" id="GO:0016787">
    <property type="term" value="F:hydrolase activity"/>
    <property type="evidence" value="ECO:0007669"/>
    <property type="project" value="UniProtKB-KW"/>
</dbReference>
<evidence type="ECO:0000256" key="1">
    <source>
        <dbReference type="ARBA" id="ARBA00022801"/>
    </source>
</evidence>
<feature type="domain" description="Alpha/beta hydrolase fold-3" evidence="2">
    <location>
        <begin position="29"/>
        <end position="240"/>
    </location>
</feature>
<evidence type="ECO:0000259" key="2">
    <source>
        <dbReference type="Pfam" id="PF07859"/>
    </source>
</evidence>
<keyword evidence="4" id="KW-1185">Reference proteome</keyword>
<gene>
    <name evidence="3" type="ORF">ALECFALPRED_007193</name>
</gene>
<keyword evidence="1" id="KW-0378">Hydrolase</keyword>
<evidence type="ECO:0000313" key="3">
    <source>
        <dbReference type="EMBL" id="CAF9911176.1"/>
    </source>
</evidence>
<organism evidence="3 4">
    <name type="scientific">Alectoria fallacina</name>
    <dbReference type="NCBI Taxonomy" id="1903189"/>
    <lineage>
        <taxon>Eukaryota</taxon>
        <taxon>Fungi</taxon>
        <taxon>Dikarya</taxon>
        <taxon>Ascomycota</taxon>
        <taxon>Pezizomycotina</taxon>
        <taxon>Lecanoromycetes</taxon>
        <taxon>OSLEUM clade</taxon>
        <taxon>Lecanoromycetidae</taxon>
        <taxon>Lecanorales</taxon>
        <taxon>Lecanorineae</taxon>
        <taxon>Parmeliaceae</taxon>
        <taxon>Alectoria</taxon>
    </lineage>
</organism>
<dbReference type="SUPFAM" id="SSF53474">
    <property type="entry name" value="alpha/beta-Hydrolases"/>
    <property type="match status" value="1"/>
</dbReference>
<dbReference type="InterPro" id="IPR029058">
    <property type="entry name" value="AB_hydrolase_fold"/>
</dbReference>
<dbReference type="PANTHER" id="PTHR48081:SF2">
    <property type="entry name" value="ALPHA_BETA-HYDROLASE"/>
    <property type="match status" value="1"/>
</dbReference>
<sequence>MWREIILKNSHGIWINLDQYVKPDIVIYHCHGGGLSMGSGYFYLEFLLAWVSLLKEAGYRNPAIFSLEYTLVPDAVYPAQLEQTVTGYDYVRKIVGSPSRICVGGDSAGATLILSLLLHIAKQPDYENRRPGYATLISPWTTLFSTQNRNTTSDFLDANQLHMYGRQYAGSEKNLGDPLVSPGVCKDGAWWAKASPSKGYGILFGSEEVLGPELRDLIALWRKNGCAVSVREEAGAIHAWPVASLFLCDTQASRQKGLRDLVKMIERAIEKQ</sequence>
<dbReference type="InterPro" id="IPR013094">
    <property type="entry name" value="AB_hydrolase_3"/>
</dbReference>